<name>A0A1M5UW55_9FLAO</name>
<organism evidence="1 2">
    <name type="scientific">Chryseobacterium oranimense</name>
    <dbReference type="NCBI Taxonomy" id="421058"/>
    <lineage>
        <taxon>Bacteria</taxon>
        <taxon>Pseudomonadati</taxon>
        <taxon>Bacteroidota</taxon>
        <taxon>Flavobacteriia</taxon>
        <taxon>Flavobacteriales</taxon>
        <taxon>Weeksellaceae</taxon>
        <taxon>Chryseobacterium group</taxon>
        <taxon>Chryseobacterium</taxon>
    </lineage>
</organism>
<keyword evidence="2" id="KW-1185">Reference proteome</keyword>
<dbReference type="InterPro" id="IPR028974">
    <property type="entry name" value="TSP_type-3_rpt"/>
</dbReference>
<sequence>MSSLTAQEYKNDSIFKKCIKEFSKRLCLSDEDGDEILFYLDKCSKEYGQEENEGCPWPDTDGDGILDKDDQCPTIKGFEEFNGCPKPYKPDCNARRISDSLKMTNLRADHKNIDKIYNLLSKRILDPIKKYHLNSITLYTSLINWDIHCDLPGCCPDWKNMPSNYLSSKFWNKTALENFYSRKEINAILFSTKFVPDIMPEFKEFAEPSLYSFIMKYYKKDNPRLAISKGLDEKSVVVTVRIEFHDPYKLKIFLSDGNRFSTDTTYEYDGKKWNIN</sequence>
<dbReference type="Proteomes" id="UP000184047">
    <property type="component" value="Unassembled WGS sequence"/>
</dbReference>
<dbReference type="EMBL" id="FQWT01000005">
    <property type="protein sequence ID" value="SHH67189.1"/>
    <property type="molecule type" value="Genomic_DNA"/>
</dbReference>
<protein>
    <recommendedName>
        <fullName evidence="3">Thrombospondin type 3 repeat-containing protein</fullName>
    </recommendedName>
</protein>
<dbReference type="RefSeq" id="WP_073065136.1">
    <property type="nucleotide sequence ID" value="NZ_FQWT01000005.1"/>
</dbReference>
<dbReference type="GO" id="GO:0005509">
    <property type="term" value="F:calcium ion binding"/>
    <property type="evidence" value="ECO:0007669"/>
    <property type="project" value="InterPro"/>
</dbReference>
<dbReference type="AlphaFoldDB" id="A0A1M5UW55"/>
<evidence type="ECO:0000313" key="1">
    <source>
        <dbReference type="EMBL" id="SHH67189.1"/>
    </source>
</evidence>
<evidence type="ECO:0008006" key="3">
    <source>
        <dbReference type="Google" id="ProtNLM"/>
    </source>
</evidence>
<evidence type="ECO:0000313" key="2">
    <source>
        <dbReference type="Proteomes" id="UP000184047"/>
    </source>
</evidence>
<gene>
    <name evidence="1" type="ORF">SAMN05421866_3415</name>
</gene>
<dbReference type="eggNOG" id="COG2885">
    <property type="taxonomic scope" value="Bacteria"/>
</dbReference>
<dbReference type="OrthoDB" id="1273975at2"/>
<accession>A0A1M5UW55</accession>
<dbReference type="SUPFAM" id="SSF103647">
    <property type="entry name" value="TSP type-3 repeat"/>
    <property type="match status" value="1"/>
</dbReference>
<dbReference type="Gene3D" id="4.10.1080.10">
    <property type="entry name" value="TSP type-3 repeat"/>
    <property type="match status" value="1"/>
</dbReference>
<reference evidence="2" key="1">
    <citation type="submission" date="2016-11" db="EMBL/GenBank/DDBJ databases">
        <authorList>
            <person name="Varghese N."/>
            <person name="Submissions S."/>
        </authorList>
    </citation>
    <scope>NUCLEOTIDE SEQUENCE [LARGE SCALE GENOMIC DNA]</scope>
    <source>
        <strain evidence="2">DSM 19055</strain>
    </source>
</reference>
<dbReference type="STRING" id="421058.SAMN05421866_3415"/>
<proteinExistence type="predicted"/>